<evidence type="ECO:0000256" key="1">
    <source>
        <dbReference type="ARBA" id="ARBA00009995"/>
    </source>
</evidence>
<dbReference type="InterPro" id="IPR058980">
    <property type="entry name" value="Glyco_transf_N"/>
</dbReference>
<evidence type="ECO:0000313" key="4">
    <source>
        <dbReference type="EMBL" id="KAA8530836.1"/>
    </source>
</evidence>
<dbReference type="AlphaFoldDB" id="A0A5J5AME8"/>
<dbReference type="GO" id="GO:0080044">
    <property type="term" value="F:quercetin 7-O-glucosyltransferase activity"/>
    <property type="evidence" value="ECO:0007669"/>
    <property type="project" value="TreeGrafter"/>
</dbReference>
<dbReference type="PANTHER" id="PTHR11926:SF1365">
    <property type="entry name" value="GLYCOSYLTRANSFERASE"/>
    <property type="match status" value="1"/>
</dbReference>
<dbReference type="Proteomes" id="UP000325577">
    <property type="component" value="Linkage Group LG2"/>
</dbReference>
<feature type="region of interest" description="Disordered" evidence="2">
    <location>
        <begin position="277"/>
        <end position="299"/>
    </location>
</feature>
<reference evidence="4 5" key="1">
    <citation type="submission" date="2019-09" db="EMBL/GenBank/DDBJ databases">
        <title>A chromosome-level genome assembly of the Chinese tupelo Nyssa sinensis.</title>
        <authorList>
            <person name="Yang X."/>
            <person name="Kang M."/>
            <person name="Yang Y."/>
            <person name="Xiong H."/>
            <person name="Wang M."/>
            <person name="Zhang Z."/>
            <person name="Wang Z."/>
            <person name="Wu H."/>
            <person name="Ma T."/>
            <person name="Liu J."/>
            <person name="Xi Z."/>
        </authorList>
    </citation>
    <scope>NUCLEOTIDE SEQUENCE [LARGE SCALE GENOMIC DNA]</scope>
    <source>
        <strain evidence="4">J267</strain>
        <tissue evidence="4">Leaf</tissue>
    </source>
</reference>
<name>A0A5J5AME8_9ASTE</name>
<accession>A0A5J5AME8</accession>
<gene>
    <name evidence="4" type="ORF">F0562_005540</name>
</gene>
<dbReference type="Pfam" id="PF26168">
    <property type="entry name" value="Glyco_transf_N"/>
    <property type="match status" value="1"/>
</dbReference>
<sequence length="299" mass="33651">MGSIETRKPHAVLVPFPAQGHVNPLMQLAKLLHSRGFHITFVNTEFNHKHLVRSKGLDSSKGLPNFRFKTIPDGLPSSDCNPTQDVPTLYGVMSFAIKAAEELAIPEVQLWTASACSFMGYLQYREPIKRGICPFKDENFISDGTLDTPIDWIPGMNNIRLKDLPSFLRTTDPNDIMFDFLGEEAQNCLKAPAIIFNTFDAFEDEVLKAIASKFPNIYTIGTLPLLGRHMPDSHVKSLNSSLWKVDSNVLNEWGIGMEVNHDVKRNEIEALVKEMMERGKGEANEEQCSRMEEESKRGN</sequence>
<dbReference type="GO" id="GO:0080043">
    <property type="term" value="F:quercetin 3-O-glucosyltransferase activity"/>
    <property type="evidence" value="ECO:0007669"/>
    <property type="project" value="TreeGrafter"/>
</dbReference>
<evidence type="ECO:0000256" key="2">
    <source>
        <dbReference type="SAM" id="MobiDB-lite"/>
    </source>
</evidence>
<keyword evidence="5" id="KW-1185">Reference proteome</keyword>
<comment type="similarity">
    <text evidence="1">Belongs to the UDP-glycosyltransferase family.</text>
</comment>
<evidence type="ECO:0000313" key="5">
    <source>
        <dbReference type="Proteomes" id="UP000325577"/>
    </source>
</evidence>
<protein>
    <recommendedName>
        <fullName evidence="3">Glycosyltransferase N-terminal domain-containing protein</fullName>
    </recommendedName>
</protein>
<feature type="domain" description="Glycosyltransferase N-terminal" evidence="3">
    <location>
        <begin position="12"/>
        <end position="70"/>
    </location>
</feature>
<organism evidence="4 5">
    <name type="scientific">Nyssa sinensis</name>
    <dbReference type="NCBI Taxonomy" id="561372"/>
    <lineage>
        <taxon>Eukaryota</taxon>
        <taxon>Viridiplantae</taxon>
        <taxon>Streptophyta</taxon>
        <taxon>Embryophyta</taxon>
        <taxon>Tracheophyta</taxon>
        <taxon>Spermatophyta</taxon>
        <taxon>Magnoliopsida</taxon>
        <taxon>eudicotyledons</taxon>
        <taxon>Gunneridae</taxon>
        <taxon>Pentapetalae</taxon>
        <taxon>asterids</taxon>
        <taxon>Cornales</taxon>
        <taxon>Nyssaceae</taxon>
        <taxon>Nyssa</taxon>
    </lineage>
</organism>
<evidence type="ECO:0000259" key="3">
    <source>
        <dbReference type="Pfam" id="PF26168"/>
    </source>
</evidence>
<dbReference type="Gene3D" id="3.40.50.2000">
    <property type="entry name" value="Glycogen Phosphorylase B"/>
    <property type="match status" value="3"/>
</dbReference>
<dbReference type="PANTHER" id="PTHR11926">
    <property type="entry name" value="GLUCOSYL/GLUCURONOSYL TRANSFERASES"/>
    <property type="match status" value="1"/>
</dbReference>
<dbReference type="EMBL" id="CM018043">
    <property type="protein sequence ID" value="KAA8530836.1"/>
    <property type="molecule type" value="Genomic_DNA"/>
</dbReference>
<dbReference type="SUPFAM" id="SSF53756">
    <property type="entry name" value="UDP-Glycosyltransferase/glycogen phosphorylase"/>
    <property type="match status" value="1"/>
</dbReference>
<proteinExistence type="inferred from homology"/>
<dbReference type="FunFam" id="3.40.50.2000:FF:000430">
    <property type="entry name" value="Glycosyltransferase"/>
    <property type="match status" value="1"/>
</dbReference>
<dbReference type="OrthoDB" id="5835829at2759"/>